<proteinExistence type="predicted"/>
<reference evidence="1" key="1">
    <citation type="journal article" date="2023" name="G3 (Bethesda)">
        <title>A reference genome for the long-term kleptoplast-retaining sea slug Elysia crispata morphotype clarki.</title>
        <authorList>
            <person name="Eastman K.E."/>
            <person name="Pendleton A.L."/>
            <person name="Shaikh M.A."/>
            <person name="Suttiyut T."/>
            <person name="Ogas R."/>
            <person name="Tomko P."/>
            <person name="Gavelis G."/>
            <person name="Widhalm J.R."/>
            <person name="Wisecaver J.H."/>
        </authorList>
    </citation>
    <scope>NUCLEOTIDE SEQUENCE</scope>
    <source>
        <strain evidence="1">ECLA1</strain>
    </source>
</reference>
<sequence length="67" mass="7386">MSDIDLVGEMFEDSNKVISDGGSALADSLDVNHLGWKLVREGIQFLLTLFVKIHLEAVFGKDARNIP</sequence>
<organism evidence="1 2">
    <name type="scientific">Elysia crispata</name>
    <name type="common">lettuce slug</name>
    <dbReference type="NCBI Taxonomy" id="231223"/>
    <lineage>
        <taxon>Eukaryota</taxon>
        <taxon>Metazoa</taxon>
        <taxon>Spiralia</taxon>
        <taxon>Lophotrochozoa</taxon>
        <taxon>Mollusca</taxon>
        <taxon>Gastropoda</taxon>
        <taxon>Heterobranchia</taxon>
        <taxon>Euthyneura</taxon>
        <taxon>Panpulmonata</taxon>
        <taxon>Sacoglossa</taxon>
        <taxon>Placobranchoidea</taxon>
        <taxon>Plakobranchidae</taxon>
        <taxon>Elysia</taxon>
    </lineage>
</organism>
<evidence type="ECO:0000313" key="1">
    <source>
        <dbReference type="EMBL" id="KAK3759946.1"/>
    </source>
</evidence>
<dbReference type="AlphaFoldDB" id="A0AAE1D7A3"/>
<gene>
    <name evidence="1" type="ORF">RRG08_066611</name>
</gene>
<protein>
    <submittedName>
        <fullName evidence="1">Uncharacterized protein</fullName>
    </submittedName>
</protein>
<evidence type="ECO:0000313" key="2">
    <source>
        <dbReference type="Proteomes" id="UP001283361"/>
    </source>
</evidence>
<keyword evidence="2" id="KW-1185">Reference proteome</keyword>
<comment type="caution">
    <text evidence="1">The sequence shown here is derived from an EMBL/GenBank/DDBJ whole genome shotgun (WGS) entry which is preliminary data.</text>
</comment>
<dbReference type="EMBL" id="JAWDGP010005058">
    <property type="protein sequence ID" value="KAK3759946.1"/>
    <property type="molecule type" value="Genomic_DNA"/>
</dbReference>
<name>A0AAE1D7A3_9GAST</name>
<dbReference type="Proteomes" id="UP001283361">
    <property type="component" value="Unassembled WGS sequence"/>
</dbReference>
<accession>A0AAE1D7A3</accession>